<dbReference type="Pfam" id="PF02397">
    <property type="entry name" value="Bac_transf"/>
    <property type="match status" value="1"/>
</dbReference>
<feature type="transmembrane region" description="Helical" evidence="7">
    <location>
        <begin position="114"/>
        <end position="132"/>
    </location>
</feature>
<feature type="domain" description="Bacterial sugar transferase" evidence="8">
    <location>
        <begin position="280"/>
        <end position="462"/>
    </location>
</feature>
<protein>
    <submittedName>
        <fullName evidence="9">Undecaprenyl-phosphate glucose phosphotransferase</fullName>
    </submittedName>
</protein>
<dbReference type="EMBL" id="LOTN01000059">
    <property type="protein sequence ID" value="KUZ83862.1"/>
    <property type="molecule type" value="Genomic_DNA"/>
</dbReference>
<evidence type="ECO:0000256" key="5">
    <source>
        <dbReference type="ARBA" id="ARBA00022989"/>
    </source>
</evidence>
<dbReference type="Gene3D" id="3.40.50.720">
    <property type="entry name" value="NAD(P)-binding Rossmann-like Domain"/>
    <property type="match status" value="1"/>
</dbReference>
<accession>A0A117YBC9</accession>
<organism evidence="9 10">
    <name type="scientific">Burkholderia ubonensis</name>
    <dbReference type="NCBI Taxonomy" id="101571"/>
    <lineage>
        <taxon>Bacteria</taxon>
        <taxon>Pseudomonadati</taxon>
        <taxon>Pseudomonadota</taxon>
        <taxon>Betaproteobacteria</taxon>
        <taxon>Burkholderiales</taxon>
        <taxon>Burkholderiaceae</taxon>
        <taxon>Burkholderia</taxon>
        <taxon>Burkholderia cepacia complex</taxon>
    </lineage>
</organism>
<feature type="transmembrane region" description="Helical" evidence="7">
    <location>
        <begin position="80"/>
        <end position="102"/>
    </location>
</feature>
<dbReference type="PANTHER" id="PTHR30576">
    <property type="entry name" value="COLANIC BIOSYNTHESIS UDP-GLUCOSE LIPID CARRIER TRANSFERASE"/>
    <property type="match status" value="1"/>
</dbReference>
<gene>
    <name evidence="9" type="ORF">WI38_26640</name>
</gene>
<dbReference type="InterPro" id="IPR017473">
    <property type="entry name" value="Undecaprenyl-P_gluc_Ptfrase"/>
</dbReference>
<evidence type="ECO:0000256" key="2">
    <source>
        <dbReference type="ARBA" id="ARBA00006464"/>
    </source>
</evidence>
<evidence type="ECO:0000256" key="3">
    <source>
        <dbReference type="ARBA" id="ARBA00022679"/>
    </source>
</evidence>
<evidence type="ECO:0000256" key="7">
    <source>
        <dbReference type="SAM" id="Phobius"/>
    </source>
</evidence>
<dbReference type="InterPro" id="IPR003362">
    <property type="entry name" value="Bact_transf"/>
</dbReference>
<feature type="transmembrane region" description="Helical" evidence="7">
    <location>
        <begin position="53"/>
        <end position="73"/>
    </location>
</feature>
<dbReference type="Pfam" id="PF13727">
    <property type="entry name" value="CoA_binding_3"/>
    <property type="match status" value="1"/>
</dbReference>
<keyword evidence="4 7" id="KW-0812">Transmembrane</keyword>
<proteinExistence type="inferred from homology"/>
<comment type="similarity">
    <text evidence="2">Belongs to the bacterial sugar transferase family.</text>
</comment>
<dbReference type="Proteomes" id="UP000065521">
    <property type="component" value="Unassembled WGS sequence"/>
</dbReference>
<feature type="transmembrane region" description="Helical" evidence="7">
    <location>
        <begin position="12"/>
        <end position="33"/>
    </location>
</feature>
<evidence type="ECO:0000313" key="10">
    <source>
        <dbReference type="Proteomes" id="UP000065521"/>
    </source>
</evidence>
<feature type="transmembrane region" description="Helical" evidence="7">
    <location>
        <begin position="286"/>
        <end position="308"/>
    </location>
</feature>
<dbReference type="NCBIfam" id="TIGR03023">
    <property type="entry name" value="WcaJ_sugtrans"/>
    <property type="match status" value="1"/>
</dbReference>
<comment type="subcellular location">
    <subcellularLocation>
        <location evidence="1">Membrane</location>
        <topology evidence="1">Multi-pass membrane protein</topology>
    </subcellularLocation>
</comment>
<keyword evidence="3 9" id="KW-0808">Transferase</keyword>
<dbReference type="InterPro" id="IPR017475">
    <property type="entry name" value="EPS_sugar_tfrase"/>
</dbReference>
<evidence type="ECO:0000313" key="9">
    <source>
        <dbReference type="EMBL" id="KUZ83862.1"/>
    </source>
</evidence>
<dbReference type="AlphaFoldDB" id="A0A117YBC9"/>
<reference evidence="9 10" key="1">
    <citation type="submission" date="2015-11" db="EMBL/GenBank/DDBJ databases">
        <title>Expanding the genomic diversity of Burkholderia species for the development of highly accurate diagnostics.</title>
        <authorList>
            <person name="Sahl J."/>
            <person name="Keim P."/>
            <person name="Wagner D."/>
        </authorList>
    </citation>
    <scope>NUCLEOTIDE SEQUENCE [LARGE SCALE GENOMIC DNA]</scope>
    <source>
        <strain evidence="9 10">RF32-BP4</strain>
    </source>
</reference>
<dbReference type="NCBIfam" id="TIGR03025">
    <property type="entry name" value="EPS_sugtrans"/>
    <property type="match status" value="1"/>
</dbReference>
<keyword evidence="6 7" id="KW-0472">Membrane</keyword>
<sequence length="471" mass="51869">MQTELEERRAGVSSAAAGLLARMSDIVLIALSALWTTMALTRSSGHPTAEASLVASATTFAMVLFPVFGVYHAKRNRSKYCVVACTCLAWIISQACATLAIFSLYHTLFVPPDWQLSWALTSTLALIASRLVTRTMHDRLGRTTRRDCPVAIAGTGAQVDAILDRITQSPPPGFRAAAIFDMFGAMNDNGSDVPRFDELGTFASYIRTNAILEVWIALPITEARGVIRVLETFRHDLVNVRFMPDVSQLAMFDGGMVDLAGAPAINLVASPLSSYARVQKAVFDRVFAASALVGIAPLMLAIAVAIRLSSPGPALFRQHRKGADGKVFTIYKFRTMRLHAAADGVVQQATRGDPRVTRVGAFLRRTSLDELPQFINVLRGDMSVVGPRPHAIEHDNLYQKIVDGYIHRYRVKPGITGWAQINGLRGETDRIDKMQRRIEADLYYLRNWSFALDMRIILATITSGWTHSNAY</sequence>
<comment type="caution">
    <text evidence="9">The sequence shown here is derived from an EMBL/GenBank/DDBJ whole genome shotgun (WGS) entry which is preliminary data.</text>
</comment>
<name>A0A117YBC9_9BURK</name>
<dbReference type="GO" id="GO:0016780">
    <property type="term" value="F:phosphotransferase activity, for other substituted phosphate groups"/>
    <property type="evidence" value="ECO:0007669"/>
    <property type="project" value="TreeGrafter"/>
</dbReference>
<dbReference type="GO" id="GO:0016020">
    <property type="term" value="C:membrane"/>
    <property type="evidence" value="ECO:0007669"/>
    <property type="project" value="UniProtKB-SubCell"/>
</dbReference>
<evidence type="ECO:0000256" key="1">
    <source>
        <dbReference type="ARBA" id="ARBA00004141"/>
    </source>
</evidence>
<dbReference type="RefSeq" id="WP_059636578.1">
    <property type="nucleotide sequence ID" value="NZ_LOTK01000039.1"/>
</dbReference>
<keyword evidence="5 7" id="KW-1133">Transmembrane helix</keyword>
<evidence type="ECO:0000256" key="4">
    <source>
        <dbReference type="ARBA" id="ARBA00022692"/>
    </source>
</evidence>
<evidence type="ECO:0000256" key="6">
    <source>
        <dbReference type="ARBA" id="ARBA00023136"/>
    </source>
</evidence>
<evidence type="ECO:0000259" key="8">
    <source>
        <dbReference type="Pfam" id="PF02397"/>
    </source>
</evidence>
<dbReference type="PANTHER" id="PTHR30576:SF0">
    <property type="entry name" value="UNDECAPRENYL-PHOSPHATE N-ACETYLGALACTOSAMINYL 1-PHOSPHATE TRANSFERASE-RELATED"/>
    <property type="match status" value="1"/>
</dbReference>